<protein>
    <recommendedName>
        <fullName evidence="4">Kinesin-like protein</fullName>
    </recommendedName>
</protein>
<dbReference type="OrthoDB" id="3176171at2759"/>
<dbReference type="EMBL" id="CAMXCT020001306">
    <property type="protein sequence ID" value="CAL1142212.1"/>
    <property type="molecule type" value="Genomic_DNA"/>
</dbReference>
<dbReference type="FunFam" id="3.40.850.10:FF:000063">
    <property type="entry name" value="Kinesin-like protein"/>
    <property type="match status" value="1"/>
</dbReference>
<dbReference type="GO" id="GO:0007018">
    <property type="term" value="P:microtubule-based movement"/>
    <property type="evidence" value="ECO:0007669"/>
    <property type="project" value="InterPro"/>
</dbReference>
<dbReference type="PRINTS" id="PR00380">
    <property type="entry name" value="KINESINHEAVY"/>
</dbReference>
<dbReference type="InterPro" id="IPR036961">
    <property type="entry name" value="Kinesin_motor_dom_sf"/>
</dbReference>
<proteinExistence type="inferred from homology"/>
<dbReference type="InterPro" id="IPR027417">
    <property type="entry name" value="P-loop_NTPase"/>
</dbReference>
<dbReference type="PANTHER" id="PTHR47117">
    <property type="entry name" value="STAR-RELATED LIPID TRANSFER PROTEIN 9"/>
    <property type="match status" value="1"/>
</dbReference>
<feature type="region of interest" description="Disordered" evidence="6">
    <location>
        <begin position="772"/>
        <end position="795"/>
    </location>
</feature>
<dbReference type="AlphaFoldDB" id="A0A9P1FWH5"/>
<dbReference type="Proteomes" id="UP001152797">
    <property type="component" value="Unassembled WGS sequence"/>
</dbReference>
<dbReference type="Gene3D" id="3.40.850.10">
    <property type="entry name" value="Kinesin motor domain"/>
    <property type="match status" value="1"/>
</dbReference>
<evidence type="ECO:0000256" key="3">
    <source>
        <dbReference type="PROSITE-ProRule" id="PRU00283"/>
    </source>
</evidence>
<evidence type="ECO:0000256" key="2">
    <source>
        <dbReference type="ARBA" id="ARBA00022840"/>
    </source>
</evidence>
<dbReference type="Pfam" id="PF00225">
    <property type="entry name" value="Kinesin"/>
    <property type="match status" value="1"/>
</dbReference>
<evidence type="ECO:0000256" key="5">
    <source>
        <dbReference type="SAM" id="Coils"/>
    </source>
</evidence>
<comment type="similarity">
    <text evidence="3 4">Belongs to the TRAFAC class myosin-kinesin ATPase superfamily. Kinesin family.</text>
</comment>
<dbReference type="PROSITE" id="PS50067">
    <property type="entry name" value="KINESIN_MOTOR_2"/>
    <property type="match status" value="1"/>
</dbReference>
<dbReference type="Gene3D" id="2.60.200.20">
    <property type="match status" value="1"/>
</dbReference>
<dbReference type="EMBL" id="CAMXCT030001306">
    <property type="protein sequence ID" value="CAL4776149.1"/>
    <property type="molecule type" value="Genomic_DNA"/>
</dbReference>
<evidence type="ECO:0000313" key="8">
    <source>
        <dbReference type="EMBL" id="CAI3988837.1"/>
    </source>
</evidence>
<evidence type="ECO:0000256" key="1">
    <source>
        <dbReference type="ARBA" id="ARBA00022741"/>
    </source>
</evidence>
<dbReference type="EMBL" id="CAMXCT010001306">
    <property type="protein sequence ID" value="CAI3988837.1"/>
    <property type="molecule type" value="Genomic_DNA"/>
</dbReference>
<organism evidence="8">
    <name type="scientific">Cladocopium goreaui</name>
    <dbReference type="NCBI Taxonomy" id="2562237"/>
    <lineage>
        <taxon>Eukaryota</taxon>
        <taxon>Sar</taxon>
        <taxon>Alveolata</taxon>
        <taxon>Dinophyceae</taxon>
        <taxon>Suessiales</taxon>
        <taxon>Symbiodiniaceae</taxon>
        <taxon>Cladocopium</taxon>
    </lineage>
</organism>
<keyword evidence="10" id="KW-1185">Reference proteome</keyword>
<feature type="compositionally biased region" description="Low complexity" evidence="6">
    <location>
        <begin position="486"/>
        <end position="504"/>
    </location>
</feature>
<dbReference type="InterPro" id="IPR019821">
    <property type="entry name" value="Kinesin_motor_CS"/>
</dbReference>
<evidence type="ECO:0000259" key="7">
    <source>
        <dbReference type="PROSITE" id="PS50067"/>
    </source>
</evidence>
<evidence type="ECO:0000256" key="6">
    <source>
        <dbReference type="SAM" id="MobiDB-lite"/>
    </source>
</evidence>
<name>A0A9P1FWH5_9DINO</name>
<comment type="caution">
    <text evidence="8">The sequence shown here is derived from an EMBL/GenBank/DDBJ whole genome shotgun (WGS) entry which is preliminary data.</text>
</comment>
<accession>A0A9P1FWH5</accession>
<feature type="domain" description="Kinesin motor" evidence="7">
    <location>
        <begin position="6"/>
        <end position="353"/>
    </location>
</feature>
<evidence type="ECO:0000313" key="10">
    <source>
        <dbReference type="Proteomes" id="UP001152797"/>
    </source>
</evidence>
<dbReference type="SUPFAM" id="SSF52540">
    <property type="entry name" value="P-loop containing nucleoside triphosphate hydrolases"/>
    <property type="match status" value="1"/>
</dbReference>
<dbReference type="InterPro" id="IPR001752">
    <property type="entry name" value="Kinesin_motor_dom"/>
</dbReference>
<feature type="region of interest" description="Disordered" evidence="6">
    <location>
        <begin position="476"/>
        <end position="519"/>
    </location>
</feature>
<dbReference type="GO" id="GO:0005874">
    <property type="term" value="C:microtubule"/>
    <property type="evidence" value="ECO:0007669"/>
    <property type="project" value="UniProtKB-KW"/>
</dbReference>
<keyword evidence="4" id="KW-0493">Microtubule</keyword>
<sequence length="795" mass="87883">MAAGEAVVVGVRVRPFNDREQNLDAVLCIDMEGPTTRIRNIDTGDEKTFTFDESFWSHDGFEDDGTGYLRPVPGSKYADQRYVFDTFGQRVLDNAWNGFHCCLFAYGQTGAGKSYSMVGYGYNKGIVPISCEEIFSRIGNEKDPEKRYEVTVSMIEIYNEAIQDLLIDVGLRPKKGLEVRESKALGIYIDGVIKRPVENYEAIETTIEEATNHRTVGSTLMNATSSRAHTVQIIEFKAVTNGSATVSMINLVDLAGSEKAAQTGATGDRLKEGSMINKSLSALGNVIEKLADRGSEKKKNVLIPYRDSKLTRLLQNALGGSSKTIMICALSPASSNHEETLSTLRYADRAKKIKNVAVPNENPQERLMRELREENEKLRKMFEAMQGGVMPDADSIKEMGLAQQEIAAMEGALAEFNKSWEEKVAESREQQEAARLRRSSITPGFSSLQPMMVNLNEDKTLAGRVRFVFSPGRNLIGGAGDESDSDSSSSESESEDQSSSSSDWESSKSKEAQTIEEDEQPTILLGEGVAWHHAVVFNDMDLCSIYAASEEGLQSTFVNGKSLKQLFRAQGIEEKKGICRQVEKPKVTGIELSHADTLVFGRHFFVFVDHTVCAPEILIASGQVDYAQAKREWQMEQLTGVHESLIVATRGGVLGVSHVAELAEKDEIIEEQKAEISELKQQLAATKAELDRYKKMAGGRIAAGANLLGEMYADDLLEGEMDKISFSIRKTFTEAIEQMNDVQAIFTKKAMLRDWKEGVLPELETLPRSILRDQGEQGGSRRSNTHISFADSTHS</sequence>
<gene>
    <name evidence="8" type="ORF">C1SCF055_LOCUS15959</name>
</gene>
<reference evidence="8" key="1">
    <citation type="submission" date="2022-10" db="EMBL/GenBank/DDBJ databases">
        <authorList>
            <person name="Chen Y."/>
            <person name="Dougan E. K."/>
            <person name="Chan C."/>
            <person name="Rhodes N."/>
            <person name="Thang M."/>
        </authorList>
    </citation>
    <scope>NUCLEOTIDE SEQUENCE</scope>
</reference>
<dbReference type="GO" id="GO:0005524">
    <property type="term" value="F:ATP binding"/>
    <property type="evidence" value="ECO:0007669"/>
    <property type="project" value="UniProtKB-UniRule"/>
</dbReference>
<keyword evidence="1 3" id="KW-0547">Nucleotide-binding</keyword>
<feature type="coiled-coil region" evidence="5">
    <location>
        <begin position="662"/>
        <end position="696"/>
    </location>
</feature>
<dbReference type="SMART" id="SM00129">
    <property type="entry name" value="KISc"/>
    <property type="match status" value="1"/>
</dbReference>
<dbReference type="GO" id="GO:0008017">
    <property type="term" value="F:microtubule binding"/>
    <property type="evidence" value="ECO:0007669"/>
    <property type="project" value="InterPro"/>
</dbReference>
<reference evidence="9 10" key="2">
    <citation type="submission" date="2024-05" db="EMBL/GenBank/DDBJ databases">
        <authorList>
            <person name="Chen Y."/>
            <person name="Shah S."/>
            <person name="Dougan E. K."/>
            <person name="Thang M."/>
            <person name="Chan C."/>
        </authorList>
    </citation>
    <scope>NUCLEOTIDE SEQUENCE [LARGE SCALE GENOMIC DNA]</scope>
</reference>
<evidence type="ECO:0000256" key="4">
    <source>
        <dbReference type="RuleBase" id="RU000394"/>
    </source>
</evidence>
<evidence type="ECO:0000313" key="9">
    <source>
        <dbReference type="EMBL" id="CAL4776149.1"/>
    </source>
</evidence>
<keyword evidence="9" id="KW-0413">Isomerase</keyword>
<feature type="binding site" evidence="3">
    <location>
        <begin position="107"/>
        <end position="114"/>
    </location>
    <ligand>
        <name>ATP</name>
        <dbReference type="ChEBI" id="CHEBI:30616"/>
    </ligand>
</feature>
<keyword evidence="2 3" id="KW-0067">ATP-binding</keyword>
<feature type="compositionally biased region" description="Polar residues" evidence="6">
    <location>
        <begin position="780"/>
        <end position="795"/>
    </location>
</feature>
<dbReference type="GO" id="GO:0003777">
    <property type="term" value="F:microtubule motor activity"/>
    <property type="evidence" value="ECO:0007669"/>
    <property type="project" value="InterPro"/>
</dbReference>
<dbReference type="PROSITE" id="PS00411">
    <property type="entry name" value="KINESIN_MOTOR_1"/>
    <property type="match status" value="1"/>
</dbReference>
<keyword evidence="3 4" id="KW-0505">Motor protein</keyword>
<keyword evidence="5" id="KW-0175">Coiled coil</keyword>